<evidence type="ECO:0000313" key="2">
    <source>
        <dbReference type="EMBL" id="TGE28493.1"/>
    </source>
</evidence>
<evidence type="ECO:0000259" key="1">
    <source>
        <dbReference type="Pfam" id="PF06172"/>
    </source>
</evidence>
<feature type="domain" description="DUF985" evidence="1">
    <location>
        <begin position="4"/>
        <end position="137"/>
    </location>
</feature>
<dbReference type="Gene3D" id="2.60.120.10">
    <property type="entry name" value="Jelly Rolls"/>
    <property type="match status" value="1"/>
</dbReference>
<dbReference type="InterPro" id="IPR039935">
    <property type="entry name" value="YML079W-like"/>
</dbReference>
<keyword evidence="3" id="KW-1185">Reference proteome</keyword>
<sequence>MSAQSIIEKLQLLPHPEGGYYKETYRAAATLTTAAGASRNVSTAIYYLLKGADKSHFHRIQSDELWFFHQGQALEIVLIQQGQLVTIELGNDLAQGQVPQAVIPAHTWFGARVKGEQGFALVSCTVAPGFDFRDFELSQQEALIQEFPQLRAVIEQFTRRN</sequence>
<dbReference type="Proteomes" id="UP000298471">
    <property type="component" value="Unassembled WGS sequence"/>
</dbReference>
<proteinExistence type="predicted"/>
<dbReference type="RefSeq" id="WP_135392015.1">
    <property type="nucleotide sequence ID" value="NZ_SRMB01000001.1"/>
</dbReference>
<dbReference type="InterPro" id="IPR011051">
    <property type="entry name" value="RmlC_Cupin_sf"/>
</dbReference>
<dbReference type="AlphaFoldDB" id="A0A4Z0QGX1"/>
<dbReference type="EMBL" id="SRMB01000001">
    <property type="protein sequence ID" value="TGE28493.1"/>
    <property type="molecule type" value="Genomic_DNA"/>
</dbReference>
<reference evidence="2 3" key="1">
    <citation type="submission" date="2019-04" db="EMBL/GenBank/DDBJ databases">
        <authorList>
            <person name="Feng G."/>
            <person name="Zhang J."/>
            <person name="Zhu H."/>
        </authorList>
    </citation>
    <scope>NUCLEOTIDE SEQUENCE [LARGE SCALE GENOMIC DNA]</scope>
    <source>
        <strain evidence="2 3">9PBR-1</strain>
    </source>
</reference>
<accession>A0A4Z0QGX1</accession>
<dbReference type="SUPFAM" id="SSF51182">
    <property type="entry name" value="RmlC-like cupins"/>
    <property type="match status" value="1"/>
</dbReference>
<organism evidence="2 3">
    <name type="scientific">Hymenobacter metallicola</name>
    <dbReference type="NCBI Taxonomy" id="2563114"/>
    <lineage>
        <taxon>Bacteria</taxon>
        <taxon>Pseudomonadati</taxon>
        <taxon>Bacteroidota</taxon>
        <taxon>Cytophagia</taxon>
        <taxon>Cytophagales</taxon>
        <taxon>Hymenobacteraceae</taxon>
        <taxon>Hymenobacter</taxon>
    </lineage>
</organism>
<dbReference type="InterPro" id="IPR009327">
    <property type="entry name" value="Cupin_DUF985"/>
</dbReference>
<protein>
    <submittedName>
        <fullName evidence="2">Cupin domain-containing protein</fullName>
    </submittedName>
</protein>
<gene>
    <name evidence="2" type="ORF">E5K02_03220</name>
</gene>
<dbReference type="InterPro" id="IPR014710">
    <property type="entry name" value="RmlC-like_jellyroll"/>
</dbReference>
<dbReference type="OrthoDB" id="9798288at2"/>
<dbReference type="PANTHER" id="PTHR33387:SF3">
    <property type="entry name" value="DUF985 DOMAIN-CONTAINING PROTEIN"/>
    <property type="match status" value="1"/>
</dbReference>
<comment type="caution">
    <text evidence="2">The sequence shown here is derived from an EMBL/GenBank/DDBJ whole genome shotgun (WGS) entry which is preliminary data.</text>
</comment>
<dbReference type="PANTHER" id="PTHR33387">
    <property type="entry name" value="RMLC-LIKE JELLY ROLL FOLD PROTEIN"/>
    <property type="match status" value="1"/>
</dbReference>
<evidence type="ECO:0000313" key="3">
    <source>
        <dbReference type="Proteomes" id="UP000298471"/>
    </source>
</evidence>
<name>A0A4Z0QGX1_9BACT</name>
<dbReference type="CDD" id="cd06121">
    <property type="entry name" value="cupin_YML079wp"/>
    <property type="match status" value="1"/>
</dbReference>
<dbReference type="Pfam" id="PF06172">
    <property type="entry name" value="Cupin_5"/>
    <property type="match status" value="1"/>
</dbReference>